<proteinExistence type="inferred from homology"/>
<comment type="caution">
    <text evidence="3">The sequence shown here is derived from an EMBL/GenBank/DDBJ whole genome shotgun (WGS) entry which is preliminary data.</text>
</comment>
<dbReference type="InterPro" id="IPR043129">
    <property type="entry name" value="ATPase_NBD"/>
</dbReference>
<accession>A0A5J5DY66</accession>
<dbReference type="Gene3D" id="3.30.420.40">
    <property type="match status" value="2"/>
</dbReference>
<dbReference type="Gene3D" id="1.10.10.10">
    <property type="entry name" value="Winged helix-like DNA-binding domain superfamily/Winged helix DNA-binding domain"/>
    <property type="match status" value="1"/>
</dbReference>
<evidence type="ECO:0000256" key="1">
    <source>
        <dbReference type="ARBA" id="ARBA00006479"/>
    </source>
</evidence>
<dbReference type="OrthoDB" id="4083144at2"/>
<evidence type="ECO:0000313" key="5">
    <source>
        <dbReference type="Proteomes" id="UP000374630"/>
    </source>
</evidence>
<reference evidence="4 5" key="1">
    <citation type="journal article" date="2019" name="Syst. Appl. Microbiol.">
        <title>Characterization of Bifidobacterium species in feaces of the Egyptian fruit bat: Description of B. vespertilionis sp. nov. and B. rousetti sp. nov.</title>
        <authorList>
            <person name="Modesto M."/>
            <person name="Satti M."/>
            <person name="Watanabe K."/>
            <person name="Puglisi E."/>
            <person name="Morelli L."/>
            <person name="Huang C.-H."/>
            <person name="Liou J.-S."/>
            <person name="Miyashita M."/>
            <person name="Tamura T."/>
            <person name="Saito S."/>
            <person name="Mori K."/>
            <person name="Huang L."/>
            <person name="Sciavilla P."/>
            <person name="Sandri C."/>
            <person name="Spiezio C."/>
            <person name="Vitali F."/>
            <person name="Cavalieri D."/>
            <person name="Perpetuini G."/>
            <person name="Tofalo R."/>
            <person name="Bonetti A."/>
            <person name="Arita M."/>
            <person name="Mattarelli P."/>
        </authorList>
    </citation>
    <scope>NUCLEOTIDE SEQUENCE [LARGE SCALE GENOMIC DNA]</scope>
    <source>
        <strain evidence="2 5">RST16</strain>
        <strain evidence="3 4">RST8</strain>
    </source>
</reference>
<dbReference type="EMBL" id="RZOA01000003">
    <property type="protein sequence ID" value="KAA8824381.1"/>
    <property type="molecule type" value="Genomic_DNA"/>
</dbReference>
<organism evidence="3 4">
    <name type="scientific">Bifidobacterium vespertilionis</name>
    <dbReference type="NCBI Taxonomy" id="2562524"/>
    <lineage>
        <taxon>Bacteria</taxon>
        <taxon>Bacillati</taxon>
        <taxon>Actinomycetota</taxon>
        <taxon>Actinomycetes</taxon>
        <taxon>Bifidobacteriales</taxon>
        <taxon>Bifidobacteriaceae</taxon>
        <taxon>Bifidobacterium</taxon>
    </lineage>
</organism>
<evidence type="ECO:0000313" key="4">
    <source>
        <dbReference type="Proteomes" id="UP000345527"/>
    </source>
</evidence>
<dbReference type="EMBL" id="RZNZ01000004">
    <property type="protein sequence ID" value="KAA8821439.1"/>
    <property type="molecule type" value="Genomic_DNA"/>
</dbReference>
<evidence type="ECO:0000313" key="2">
    <source>
        <dbReference type="EMBL" id="KAA8821439.1"/>
    </source>
</evidence>
<dbReference type="SUPFAM" id="SSF46785">
    <property type="entry name" value="Winged helix' DNA-binding domain"/>
    <property type="match status" value="1"/>
</dbReference>
<gene>
    <name evidence="3" type="ORF">EM848_02160</name>
    <name evidence="2" type="ORF">EMO90_04140</name>
</gene>
<dbReference type="PANTHER" id="PTHR18964">
    <property type="entry name" value="ROK (REPRESSOR, ORF, KINASE) FAMILY"/>
    <property type="match status" value="1"/>
</dbReference>
<name>A0A5J5DY66_9BIFI</name>
<protein>
    <submittedName>
        <fullName evidence="3">ROK family transcriptional regulator</fullName>
    </submittedName>
</protein>
<dbReference type="PANTHER" id="PTHR18964:SF110">
    <property type="entry name" value="TRANSCRIPTIONAL REGULATOR, XYLR-RELATED"/>
    <property type="match status" value="1"/>
</dbReference>
<comment type="similarity">
    <text evidence="1">Belongs to the ROK (NagC/XylR) family.</text>
</comment>
<dbReference type="Proteomes" id="UP000345527">
    <property type="component" value="Unassembled WGS sequence"/>
</dbReference>
<dbReference type="Pfam" id="PF00480">
    <property type="entry name" value="ROK"/>
    <property type="match status" value="1"/>
</dbReference>
<dbReference type="InterPro" id="IPR036388">
    <property type="entry name" value="WH-like_DNA-bd_sf"/>
</dbReference>
<dbReference type="SUPFAM" id="SSF53067">
    <property type="entry name" value="Actin-like ATPase domain"/>
    <property type="match status" value="2"/>
</dbReference>
<dbReference type="AlphaFoldDB" id="A0A5J5DY66"/>
<sequence length="373" mass="40905">MPSTAVREHNRNAMTGYLYDHRQATKQMIERDLGLSLPTITQNLRDLEQAGIIARGDLMDSTGGRKAQAYAFNPRHRVAIGVSMKANEVIICAIDLFGATIAELRRTLPYRNDAAHYQRVGAIINDFAAAVEKTAGPVLGVAFSIQGIVSADGQTITFGAIMDNTGLTLDEISQSVRYPCIMIHDSDASAMAELWADPSLTDAVCVYLERRPGGAVIIDGKLHQGPNQCNGTIEHMTLVPDGRPCYCGRKGCMDAYCSPETLTEDYESIPGFFSVLEQGETNHRKRMNQWLDYVAQTIVNVRSVIAGDIIVGGEAAHYLDDEEIADIKRRVRERSAFGGGDFTLRKSRCADNQNVIGAALRFVQSYLNEIRGA</sequence>
<dbReference type="Proteomes" id="UP000374630">
    <property type="component" value="Unassembled WGS sequence"/>
</dbReference>
<dbReference type="InterPro" id="IPR000600">
    <property type="entry name" value="ROK"/>
</dbReference>
<keyword evidence="5" id="KW-1185">Reference proteome</keyword>
<dbReference type="InterPro" id="IPR036390">
    <property type="entry name" value="WH_DNA-bd_sf"/>
</dbReference>
<evidence type="ECO:0000313" key="3">
    <source>
        <dbReference type="EMBL" id="KAA8824381.1"/>
    </source>
</evidence>